<organism evidence="2 3">
    <name type="scientific">Melipona bicolor</name>
    <dbReference type="NCBI Taxonomy" id="60889"/>
    <lineage>
        <taxon>Eukaryota</taxon>
        <taxon>Metazoa</taxon>
        <taxon>Ecdysozoa</taxon>
        <taxon>Arthropoda</taxon>
        <taxon>Hexapoda</taxon>
        <taxon>Insecta</taxon>
        <taxon>Pterygota</taxon>
        <taxon>Neoptera</taxon>
        <taxon>Endopterygota</taxon>
        <taxon>Hymenoptera</taxon>
        <taxon>Apocrita</taxon>
        <taxon>Aculeata</taxon>
        <taxon>Apoidea</taxon>
        <taxon>Anthophila</taxon>
        <taxon>Apidae</taxon>
        <taxon>Melipona</taxon>
    </lineage>
</organism>
<feature type="region of interest" description="Disordered" evidence="1">
    <location>
        <begin position="15"/>
        <end position="103"/>
    </location>
</feature>
<name>A0AA40FP38_9HYME</name>
<sequence>MLCFCFEKQFHLGETSTIANKKRKKKKKKKKNEITEPGLSNHPASREEGGDRPNNISTCRDPLRGEKRQSSPSFWLGAGKTAREDAGGRGKGKKKKEEEGKEK</sequence>
<evidence type="ECO:0000313" key="2">
    <source>
        <dbReference type="EMBL" id="KAK1122414.1"/>
    </source>
</evidence>
<proteinExistence type="predicted"/>
<reference evidence="2" key="1">
    <citation type="submission" date="2021-10" db="EMBL/GenBank/DDBJ databases">
        <title>Melipona bicolor Genome sequencing and assembly.</title>
        <authorList>
            <person name="Araujo N.S."/>
            <person name="Arias M.C."/>
        </authorList>
    </citation>
    <scope>NUCLEOTIDE SEQUENCE</scope>
    <source>
        <strain evidence="2">USP_2M_L1-L4_2017</strain>
        <tissue evidence="2">Whole body</tissue>
    </source>
</reference>
<comment type="caution">
    <text evidence="2">The sequence shown here is derived from an EMBL/GenBank/DDBJ whole genome shotgun (WGS) entry which is preliminary data.</text>
</comment>
<evidence type="ECO:0000256" key="1">
    <source>
        <dbReference type="SAM" id="MobiDB-lite"/>
    </source>
</evidence>
<protein>
    <submittedName>
        <fullName evidence="2">Uncharacterized protein</fullName>
    </submittedName>
</protein>
<dbReference type="AlphaFoldDB" id="A0AA40FP38"/>
<dbReference type="EMBL" id="JAHYIQ010000023">
    <property type="protein sequence ID" value="KAK1122414.1"/>
    <property type="molecule type" value="Genomic_DNA"/>
</dbReference>
<evidence type="ECO:0000313" key="3">
    <source>
        <dbReference type="Proteomes" id="UP001177670"/>
    </source>
</evidence>
<accession>A0AA40FP38</accession>
<dbReference type="Proteomes" id="UP001177670">
    <property type="component" value="Unassembled WGS sequence"/>
</dbReference>
<feature type="compositionally biased region" description="Basic residues" evidence="1">
    <location>
        <begin position="20"/>
        <end position="31"/>
    </location>
</feature>
<keyword evidence="3" id="KW-1185">Reference proteome</keyword>
<gene>
    <name evidence="2" type="ORF">K0M31_009637</name>
</gene>